<dbReference type="PATRIC" id="fig|927665.4.peg.397"/>
<dbReference type="AlphaFoldDB" id="A0A0F5JR95"/>
<accession>A0A0F5JR95</accession>
<evidence type="ECO:0000313" key="2">
    <source>
        <dbReference type="Proteomes" id="UP000033047"/>
    </source>
</evidence>
<comment type="caution">
    <text evidence="1">The sequence shown here is derived from an EMBL/GenBank/DDBJ whole genome shotgun (WGS) entry which is preliminary data.</text>
</comment>
<dbReference type="InterPro" id="IPR024269">
    <property type="entry name" value="DUF3791"/>
</dbReference>
<dbReference type="STRING" id="927665.HMPREF1535_00396"/>
<dbReference type="HOGENOM" id="CLU_2420889_0_0_10"/>
<proteinExistence type="predicted"/>
<name>A0A0F5JR95_9BACT</name>
<reference evidence="1 2" key="1">
    <citation type="submission" date="2013-04" db="EMBL/GenBank/DDBJ databases">
        <title>The Genome Sequence of Parabacteroides goldsteinii DSM 19448.</title>
        <authorList>
            <consortium name="The Broad Institute Genomics Platform"/>
            <person name="Earl A."/>
            <person name="Ward D."/>
            <person name="Feldgarden M."/>
            <person name="Gevers D."/>
            <person name="Martens E."/>
            <person name="Sakamoto M."/>
            <person name="Benno Y."/>
            <person name="Song Y."/>
            <person name="Liu C."/>
            <person name="Lee J."/>
            <person name="Bolanos M."/>
            <person name="Vaisanen M.L."/>
            <person name="Finegold S.M."/>
            <person name="Walker B."/>
            <person name="Young S."/>
            <person name="Zeng Q."/>
            <person name="Gargeya S."/>
            <person name="Fitzgerald M."/>
            <person name="Haas B."/>
            <person name="Abouelleil A."/>
            <person name="Allen A.W."/>
            <person name="Alvarado L."/>
            <person name="Arachchi H.M."/>
            <person name="Berlin A.M."/>
            <person name="Chapman S.B."/>
            <person name="Gainer-Dewar J."/>
            <person name="Goldberg J."/>
            <person name="Griggs A."/>
            <person name="Gujja S."/>
            <person name="Hansen M."/>
            <person name="Howarth C."/>
            <person name="Imamovic A."/>
            <person name="Ireland A."/>
            <person name="Larimer J."/>
            <person name="McCowan C."/>
            <person name="Murphy C."/>
            <person name="Pearson M."/>
            <person name="Poon T.W."/>
            <person name="Priest M."/>
            <person name="Roberts A."/>
            <person name="Saif S."/>
            <person name="Shea T."/>
            <person name="Sisk P."/>
            <person name="Sykes S."/>
            <person name="Wortman J."/>
            <person name="Nusbaum C."/>
            <person name="Birren B."/>
        </authorList>
    </citation>
    <scope>NUCLEOTIDE SEQUENCE [LARGE SCALE GENOMIC DNA]</scope>
    <source>
        <strain evidence="1 2">DSM 19448</strain>
    </source>
</reference>
<dbReference type="Proteomes" id="UP000033047">
    <property type="component" value="Unassembled WGS sequence"/>
</dbReference>
<evidence type="ECO:0008006" key="3">
    <source>
        <dbReference type="Google" id="ProtNLM"/>
    </source>
</evidence>
<dbReference type="Pfam" id="PF12668">
    <property type="entry name" value="DUF3791"/>
    <property type="match status" value="1"/>
</dbReference>
<dbReference type="EMBL" id="AQHV01000001">
    <property type="protein sequence ID" value="KKB60120.1"/>
    <property type="molecule type" value="Genomic_DNA"/>
</dbReference>
<dbReference type="RefSeq" id="WP_046145135.1">
    <property type="nucleotide sequence ID" value="NZ_KQ033912.1"/>
</dbReference>
<organism evidence="1 2">
    <name type="scientific">Parabacteroides goldsteinii DSM 19448 = WAL 12034</name>
    <dbReference type="NCBI Taxonomy" id="927665"/>
    <lineage>
        <taxon>Bacteria</taxon>
        <taxon>Pseudomonadati</taxon>
        <taxon>Bacteroidota</taxon>
        <taxon>Bacteroidia</taxon>
        <taxon>Bacteroidales</taxon>
        <taxon>Tannerellaceae</taxon>
        <taxon>Parabacteroides</taxon>
    </lineage>
</organism>
<sequence length="89" mass="10544">MQQEATHIFRAIDDKLMEFVVFAIESAAQKTGIPAPVLYNRLEKVDLITRYLIEGYDMLHTQSREYIADTLIEALDNWERYYKEKEKQS</sequence>
<protein>
    <recommendedName>
        <fullName evidence="3">DUF3791 domain-containing protein</fullName>
    </recommendedName>
</protein>
<evidence type="ECO:0000313" key="1">
    <source>
        <dbReference type="EMBL" id="KKB60120.1"/>
    </source>
</evidence>
<gene>
    <name evidence="1" type="ORF">HMPREF1535_00396</name>
</gene>